<gene>
    <name evidence="1" type="ORF">ACFOUO_12835</name>
</gene>
<dbReference type="RefSeq" id="WP_380705490.1">
    <property type="nucleotide sequence ID" value="NZ_JBHSAP010000015.1"/>
</dbReference>
<protein>
    <submittedName>
        <fullName evidence="1">Uncharacterized protein</fullName>
    </submittedName>
</protein>
<proteinExistence type="predicted"/>
<sequence>MKKAVEQLKSIARWLIVLLLLFSVFCQVEDFWVRGKPGQEATAFAPLLMPGLQARGQVTHRSWFPFYIRDTEISLFSRRSGRWRFEGTLLERRQGLSSEIRLFRMDANTLPRFTPPNIRGKPESKEAAVWMALEEMPPHARVRFSFSTRHPVSPEGLLDMLSPYRLRVEWMPIWEASGPHLAHPLGIPAGEEGGITPTNLPKRRSLLMETLGEQSRPVKWLGETFDPAHHRQLLASGPLRVYGAVVEGSVEEILRLRGLLELRHPEIIDTGLH</sequence>
<name>A0ABV8JH85_9BACL</name>
<keyword evidence="2" id="KW-1185">Reference proteome</keyword>
<evidence type="ECO:0000313" key="2">
    <source>
        <dbReference type="Proteomes" id="UP001595843"/>
    </source>
</evidence>
<accession>A0ABV8JH85</accession>
<comment type="caution">
    <text evidence="1">The sequence shown here is derived from an EMBL/GenBank/DDBJ whole genome shotgun (WGS) entry which is preliminary data.</text>
</comment>
<dbReference type="Proteomes" id="UP001595843">
    <property type="component" value="Unassembled WGS sequence"/>
</dbReference>
<evidence type="ECO:0000313" key="1">
    <source>
        <dbReference type="EMBL" id="MFC4077685.1"/>
    </source>
</evidence>
<dbReference type="EMBL" id="JBHSAP010000015">
    <property type="protein sequence ID" value="MFC4077685.1"/>
    <property type="molecule type" value="Genomic_DNA"/>
</dbReference>
<organism evidence="1 2">
    <name type="scientific">Salinithrix halophila</name>
    <dbReference type="NCBI Taxonomy" id="1485204"/>
    <lineage>
        <taxon>Bacteria</taxon>
        <taxon>Bacillati</taxon>
        <taxon>Bacillota</taxon>
        <taxon>Bacilli</taxon>
        <taxon>Bacillales</taxon>
        <taxon>Thermoactinomycetaceae</taxon>
        <taxon>Salinithrix</taxon>
    </lineage>
</organism>
<reference evidence="2" key="1">
    <citation type="journal article" date="2019" name="Int. J. Syst. Evol. Microbiol.">
        <title>The Global Catalogue of Microorganisms (GCM) 10K type strain sequencing project: providing services to taxonomists for standard genome sequencing and annotation.</title>
        <authorList>
            <consortium name="The Broad Institute Genomics Platform"/>
            <consortium name="The Broad Institute Genome Sequencing Center for Infectious Disease"/>
            <person name="Wu L."/>
            <person name="Ma J."/>
        </authorList>
    </citation>
    <scope>NUCLEOTIDE SEQUENCE [LARGE SCALE GENOMIC DNA]</scope>
    <source>
        <strain evidence="2">IBRC-M 10813</strain>
    </source>
</reference>